<feature type="region of interest" description="Disordered" evidence="5">
    <location>
        <begin position="764"/>
        <end position="798"/>
    </location>
</feature>
<feature type="repeat" description="WD" evidence="4">
    <location>
        <begin position="31"/>
        <end position="70"/>
    </location>
</feature>
<dbReference type="Gene3D" id="1.20.1270.60">
    <property type="entry name" value="Arfaptin homology (AH) domain/BAR domain"/>
    <property type="match status" value="1"/>
</dbReference>
<dbReference type="PROSITE" id="PS50082">
    <property type="entry name" value="WD_REPEATS_2"/>
    <property type="match status" value="4"/>
</dbReference>
<gene>
    <name evidence="7" type="ORF">M0812_19595</name>
</gene>
<dbReference type="CDD" id="cd00200">
    <property type="entry name" value="WD40"/>
    <property type="match status" value="1"/>
</dbReference>
<feature type="region of interest" description="Disordered" evidence="5">
    <location>
        <begin position="269"/>
        <end position="292"/>
    </location>
</feature>
<dbReference type="SUPFAM" id="SSF50978">
    <property type="entry name" value="WD40 repeat-like"/>
    <property type="match status" value="1"/>
</dbReference>
<dbReference type="SMART" id="SM00320">
    <property type="entry name" value="WD40"/>
    <property type="match status" value="6"/>
</dbReference>
<dbReference type="InterPro" id="IPR036322">
    <property type="entry name" value="WD40_repeat_dom_sf"/>
</dbReference>
<dbReference type="Proteomes" id="UP001146793">
    <property type="component" value="Unassembled WGS sequence"/>
</dbReference>
<feature type="compositionally biased region" description="Polar residues" evidence="5">
    <location>
        <begin position="776"/>
        <end position="792"/>
    </location>
</feature>
<dbReference type="GO" id="GO:0005634">
    <property type="term" value="C:nucleus"/>
    <property type="evidence" value="ECO:0007669"/>
    <property type="project" value="TreeGrafter"/>
</dbReference>
<feature type="compositionally biased region" description="Basic residues" evidence="5">
    <location>
        <begin position="269"/>
        <end position="278"/>
    </location>
</feature>
<feature type="repeat" description="WD" evidence="4">
    <location>
        <begin position="111"/>
        <end position="152"/>
    </location>
</feature>
<dbReference type="GO" id="GO:0010992">
    <property type="term" value="P:ubiquitin recycling"/>
    <property type="evidence" value="ECO:0007669"/>
    <property type="project" value="TreeGrafter"/>
</dbReference>
<protein>
    <recommendedName>
        <fullName evidence="6">BAR domain-containing protein</fullName>
    </recommendedName>
</protein>
<dbReference type="InterPro" id="IPR020472">
    <property type="entry name" value="WD40_PAC1"/>
</dbReference>
<reference evidence="7" key="1">
    <citation type="submission" date="2022-08" db="EMBL/GenBank/DDBJ databases">
        <title>Novel sulphate-reducing endosymbionts in the free-living metamonad Anaeramoeba.</title>
        <authorList>
            <person name="Jerlstrom-Hultqvist J."/>
            <person name="Cepicka I."/>
            <person name="Gallot-Lavallee L."/>
            <person name="Salas-Leiva D."/>
            <person name="Curtis B.A."/>
            <person name="Zahonova K."/>
            <person name="Pipaliya S."/>
            <person name="Dacks J."/>
            <person name="Roger A.J."/>
        </authorList>
    </citation>
    <scope>NUCLEOTIDE SEQUENCE</scope>
    <source>
        <strain evidence="7">Busselton2</strain>
    </source>
</reference>
<dbReference type="CDD" id="cd07307">
    <property type="entry name" value="BAR"/>
    <property type="match status" value="1"/>
</dbReference>
<evidence type="ECO:0000256" key="4">
    <source>
        <dbReference type="PROSITE-ProRule" id="PRU00221"/>
    </source>
</evidence>
<evidence type="ECO:0000313" key="7">
    <source>
        <dbReference type="EMBL" id="KAJ3435407.1"/>
    </source>
</evidence>
<dbReference type="Pfam" id="PF16746">
    <property type="entry name" value="BAR_3"/>
    <property type="match status" value="1"/>
</dbReference>
<dbReference type="GO" id="GO:0043161">
    <property type="term" value="P:proteasome-mediated ubiquitin-dependent protein catabolic process"/>
    <property type="evidence" value="ECO:0007669"/>
    <property type="project" value="TreeGrafter"/>
</dbReference>
<accession>A0AAV7Z560</accession>
<evidence type="ECO:0000256" key="2">
    <source>
        <dbReference type="ARBA" id="ARBA00022574"/>
    </source>
</evidence>
<dbReference type="PROSITE" id="PS00678">
    <property type="entry name" value="WD_REPEATS_1"/>
    <property type="match status" value="2"/>
</dbReference>
<feature type="repeat" description="WD" evidence="4">
    <location>
        <begin position="71"/>
        <end position="110"/>
    </location>
</feature>
<dbReference type="InterPro" id="IPR019775">
    <property type="entry name" value="WD40_repeat_CS"/>
</dbReference>
<dbReference type="Gene3D" id="2.130.10.10">
    <property type="entry name" value="YVTN repeat-like/Quinoprotein amine dehydrogenase"/>
    <property type="match status" value="1"/>
</dbReference>
<evidence type="ECO:0000256" key="1">
    <source>
        <dbReference type="ARBA" id="ARBA00022490"/>
    </source>
</evidence>
<dbReference type="InterPro" id="IPR027267">
    <property type="entry name" value="AH/BAR_dom_sf"/>
</dbReference>
<comment type="caution">
    <text evidence="7">The sequence shown here is derived from an EMBL/GenBank/DDBJ whole genome shotgun (WGS) entry which is preliminary data.</text>
</comment>
<dbReference type="InterPro" id="IPR001680">
    <property type="entry name" value="WD40_rpt"/>
</dbReference>
<dbReference type="SUPFAM" id="SSF103657">
    <property type="entry name" value="BAR/IMD domain-like"/>
    <property type="match status" value="1"/>
</dbReference>
<keyword evidence="2 4" id="KW-0853">WD repeat</keyword>
<evidence type="ECO:0000259" key="6">
    <source>
        <dbReference type="Pfam" id="PF16746"/>
    </source>
</evidence>
<dbReference type="EMBL" id="JANTQA010000040">
    <property type="protein sequence ID" value="KAJ3435407.1"/>
    <property type="molecule type" value="Genomic_DNA"/>
</dbReference>
<dbReference type="PROSITE" id="PS50294">
    <property type="entry name" value="WD_REPEATS_REGION"/>
    <property type="match status" value="4"/>
</dbReference>
<dbReference type="GO" id="GO:0005737">
    <property type="term" value="C:cytoplasm"/>
    <property type="evidence" value="ECO:0007669"/>
    <property type="project" value="InterPro"/>
</dbReference>
<keyword evidence="1" id="KW-0963">Cytoplasm</keyword>
<organism evidence="7 8">
    <name type="scientific">Anaeramoeba flamelloides</name>
    <dbReference type="NCBI Taxonomy" id="1746091"/>
    <lineage>
        <taxon>Eukaryota</taxon>
        <taxon>Metamonada</taxon>
        <taxon>Anaeramoebidae</taxon>
        <taxon>Anaeramoeba</taxon>
    </lineage>
</organism>
<name>A0AAV7Z560_9EUKA</name>
<evidence type="ECO:0000256" key="3">
    <source>
        <dbReference type="ARBA" id="ARBA00022737"/>
    </source>
</evidence>
<dbReference type="Pfam" id="PF00400">
    <property type="entry name" value="WD40"/>
    <property type="match status" value="4"/>
</dbReference>
<feature type="domain" description="BAR" evidence="6">
    <location>
        <begin position="310"/>
        <end position="512"/>
    </location>
</feature>
<dbReference type="InterPro" id="IPR004148">
    <property type="entry name" value="BAR_dom"/>
</dbReference>
<evidence type="ECO:0000256" key="5">
    <source>
        <dbReference type="SAM" id="MobiDB-lite"/>
    </source>
</evidence>
<dbReference type="PANTHER" id="PTHR19849:SF0">
    <property type="entry name" value="PHOSPHOLIPASE A-2-ACTIVATING PROTEIN"/>
    <property type="match status" value="1"/>
</dbReference>
<feature type="repeat" description="WD" evidence="4">
    <location>
        <begin position="193"/>
        <end position="232"/>
    </location>
</feature>
<dbReference type="PRINTS" id="PR00320">
    <property type="entry name" value="GPROTEINBRPT"/>
</dbReference>
<dbReference type="AlphaFoldDB" id="A0AAV7Z560"/>
<dbReference type="PANTHER" id="PTHR19849">
    <property type="entry name" value="PHOSPHOLIPASE A-2-ACTIVATING PROTEIN"/>
    <property type="match status" value="1"/>
</dbReference>
<keyword evidence="3" id="KW-0677">Repeat</keyword>
<evidence type="ECO:0000313" key="8">
    <source>
        <dbReference type="Proteomes" id="UP001146793"/>
    </source>
</evidence>
<sequence>MKLVNDVLYTGSHDKTAMSWSLRTGKVLKEFIGHEDRLSCLLVKDGRMFTGSADHTVRVWDTQSGNCQQIFRDHTDQISGLVYKNNTLLTSSVDKTIRVWSTETGQCKRVLSGHKSWILAQYFDEVNDVLYTGSKDGEIKCWDLKSYECISSFKAHKFAIIKLELHNKLVYSASWDGTIGCIDLTQNKFVRSLEGHDGKVSTFGIFQNNLYSGGRDRTVRVWNLKNGKCEYVFAGHRGVVQNMCFTETEIFSVGSDGNLIKWPAIQSIGKKKSKSAKQNRNEKNKRTRRIRSKTNNPDEKFVYYLFDQYDDLKQKIERVIQCGRQLAYTSKSNLKYGKELSKSIFTFVESEQDSVCQHFPEDTSDIYQIPILPFLHKYGNIREQIEKKRKIIIKFMKRKFLPEFKNFQNTVLKEFNKKIQDYDFATKEYLTLKNNKWKTKKRTKKKDQTAGDLLEKAKNIFLESKKQIVEQLERIETTEMFKLINMICQFFQIQTKYFSDCYDLINQIEPFTGLIISKIALKQSLNSVLMSNINWLKQSGDKPLIRESRSQNAIMGQKFNNSFTYKQFSQLTKEQKKNYTITKVDNKNKTKRSTTNSLENQNNIKGGYFKVTNTLAISILPNYSTEEGQLQFEDDQLIEIIDKGDQTSYGMIDEKQGKFLSNLVMFVTEEQALELGYIELSKDGLSWTKTTSGYIKSQDRDIESDKINITMVSKMHKPLKVSFSLNNIVSPPEKPISLATSINNISIEYKNDSFLRLEKKSIKSKEGGAKNKINFGHTQSGHESAIGINSNSHPKEDN</sequence>
<dbReference type="GO" id="GO:0043130">
    <property type="term" value="F:ubiquitin binding"/>
    <property type="evidence" value="ECO:0007669"/>
    <property type="project" value="TreeGrafter"/>
</dbReference>
<proteinExistence type="predicted"/>
<dbReference type="InterPro" id="IPR015943">
    <property type="entry name" value="WD40/YVTN_repeat-like_dom_sf"/>
</dbReference>